<sequence>MRKITSLLFIVIVVMNVFISVAFGEIVKTDDNILYVNTKEISHEMESYTHDIFKKLMKPIIKNPELYGFQKNEVEKFKLGKAFNIYRYKNNIIESTDIFYIPILYNTNIRGFLAVTYDTESKNYVATLSKSFADRFQKIKSKKTKKNPFIIVDAYDHMFAINNDNAILLEEALNSKKNVKDVGNEILYKKQKNQFIGNSKDILEVDGTSLSTSDVNIASTSHVISEFLPVQPVLQGDQPWCGAACTAAIINYKNGESLTAEDVTIEVHGSAVEEGITNSEVIEVASNHGLTATETSPMSYTAVASDISNDRPIYMQMQRTKSDGTKSYHALVLRGYENYINYGEKIYSVINPWYDYYVEITGCDNGSQVTYITGSRIYKWYKTVRGF</sequence>
<evidence type="ECO:0000313" key="3">
    <source>
        <dbReference type="Proteomes" id="UP000075531"/>
    </source>
</evidence>
<accession>A0A151AT22</accession>
<dbReference type="STRING" id="1121338.CLTEP_24980"/>
<name>A0A151AT22_9CLOT</name>
<reference evidence="2 3" key="1">
    <citation type="submission" date="2016-02" db="EMBL/GenBank/DDBJ databases">
        <title>Genome sequence of Clostridium tepidiprofundi DSM 19306.</title>
        <authorList>
            <person name="Poehlein A."/>
            <person name="Daniel R."/>
        </authorList>
    </citation>
    <scope>NUCLEOTIDE SEQUENCE [LARGE SCALE GENOMIC DNA]</scope>
    <source>
        <strain evidence="2 3">DSM 19306</strain>
    </source>
</reference>
<dbReference type="SUPFAM" id="SSF54001">
    <property type="entry name" value="Cysteine proteinases"/>
    <property type="match status" value="1"/>
</dbReference>
<keyword evidence="3" id="KW-1185">Reference proteome</keyword>
<dbReference type="EMBL" id="LTBA01000056">
    <property type="protein sequence ID" value="KYH30789.1"/>
    <property type="molecule type" value="Genomic_DNA"/>
</dbReference>
<evidence type="ECO:0000313" key="2">
    <source>
        <dbReference type="EMBL" id="KYH30789.1"/>
    </source>
</evidence>
<dbReference type="Pfam" id="PF13529">
    <property type="entry name" value="Peptidase_C39_2"/>
    <property type="match status" value="1"/>
</dbReference>
<dbReference type="Gene3D" id="3.90.70.10">
    <property type="entry name" value="Cysteine proteinases"/>
    <property type="match status" value="1"/>
</dbReference>
<dbReference type="RefSeq" id="WP_066827158.1">
    <property type="nucleotide sequence ID" value="NZ_LTBA01000056.1"/>
</dbReference>
<dbReference type="Proteomes" id="UP000075531">
    <property type="component" value="Unassembled WGS sequence"/>
</dbReference>
<dbReference type="InterPro" id="IPR037155">
    <property type="entry name" value="Staphopain_pro_sf"/>
</dbReference>
<proteinExistence type="predicted"/>
<dbReference type="PATRIC" id="fig|1121338.3.peg.2593"/>
<evidence type="ECO:0000259" key="1">
    <source>
        <dbReference type="Pfam" id="PF13529"/>
    </source>
</evidence>
<gene>
    <name evidence="2" type="ORF">CLTEP_24980</name>
</gene>
<dbReference type="InterPro" id="IPR039564">
    <property type="entry name" value="Peptidase_C39-like"/>
</dbReference>
<organism evidence="2 3">
    <name type="scientific">Clostridium tepidiprofundi DSM 19306</name>
    <dbReference type="NCBI Taxonomy" id="1121338"/>
    <lineage>
        <taxon>Bacteria</taxon>
        <taxon>Bacillati</taxon>
        <taxon>Bacillota</taxon>
        <taxon>Clostridia</taxon>
        <taxon>Eubacteriales</taxon>
        <taxon>Clostridiaceae</taxon>
        <taxon>Clostridium</taxon>
    </lineage>
</organism>
<protein>
    <submittedName>
        <fullName evidence="2">Staphopain peptidase C47</fullName>
    </submittedName>
</protein>
<dbReference type="InterPro" id="IPR038765">
    <property type="entry name" value="Papain-like_cys_pep_sf"/>
</dbReference>
<dbReference type="Gene3D" id="3.10.500.10">
    <property type="entry name" value="Staphopain proregion domain"/>
    <property type="match status" value="1"/>
</dbReference>
<dbReference type="AlphaFoldDB" id="A0A151AT22"/>
<feature type="domain" description="Peptidase C39-like" evidence="1">
    <location>
        <begin position="230"/>
        <end position="338"/>
    </location>
</feature>
<comment type="caution">
    <text evidence="2">The sequence shown here is derived from an EMBL/GenBank/DDBJ whole genome shotgun (WGS) entry which is preliminary data.</text>
</comment>